<dbReference type="GO" id="GO:0005737">
    <property type="term" value="C:cytoplasm"/>
    <property type="evidence" value="ECO:0007669"/>
    <property type="project" value="TreeGrafter"/>
</dbReference>
<organism evidence="3 4">
    <name type="scientific">Paracoccus laeviglucosivorans</name>
    <dbReference type="NCBI Taxonomy" id="1197861"/>
    <lineage>
        <taxon>Bacteria</taxon>
        <taxon>Pseudomonadati</taxon>
        <taxon>Pseudomonadota</taxon>
        <taxon>Alphaproteobacteria</taxon>
        <taxon>Rhodobacterales</taxon>
        <taxon>Paracoccaceae</taxon>
        <taxon>Paracoccus</taxon>
    </lineage>
</organism>
<evidence type="ECO:0000313" key="4">
    <source>
        <dbReference type="Proteomes" id="UP000319014"/>
    </source>
</evidence>
<dbReference type="Gene3D" id="3.30.9.10">
    <property type="entry name" value="D-Amino Acid Oxidase, subunit A, domain 2"/>
    <property type="match status" value="1"/>
</dbReference>
<dbReference type="InterPro" id="IPR036188">
    <property type="entry name" value="FAD/NAD-bd_sf"/>
</dbReference>
<feature type="domain" description="FAD dependent oxidoreductase" evidence="2">
    <location>
        <begin position="9"/>
        <end position="359"/>
    </location>
</feature>
<gene>
    <name evidence="3" type="ORF">SAMN06265221_11926</name>
</gene>
<evidence type="ECO:0000259" key="2">
    <source>
        <dbReference type="Pfam" id="PF01266"/>
    </source>
</evidence>
<accession>A0A521F9H4</accession>
<reference evidence="3 4" key="1">
    <citation type="submission" date="2017-05" db="EMBL/GenBank/DDBJ databases">
        <authorList>
            <person name="Varghese N."/>
            <person name="Submissions S."/>
        </authorList>
    </citation>
    <scope>NUCLEOTIDE SEQUENCE [LARGE SCALE GENOMIC DNA]</scope>
    <source>
        <strain evidence="3 4">DSM 100094</strain>
    </source>
</reference>
<dbReference type="Gene3D" id="3.50.50.60">
    <property type="entry name" value="FAD/NAD(P)-binding domain"/>
    <property type="match status" value="1"/>
</dbReference>
<dbReference type="PANTHER" id="PTHR13847:SF275">
    <property type="entry name" value="GAMMA-GLUTAMYLPUTRESCINE OXIDOREDUCTASE"/>
    <property type="match status" value="1"/>
</dbReference>
<keyword evidence="4" id="KW-1185">Reference proteome</keyword>
<protein>
    <submittedName>
        <fullName evidence="3">Glycine/D-amino acid oxidase</fullName>
    </submittedName>
</protein>
<name>A0A521F9H4_9RHOB</name>
<dbReference type="AlphaFoldDB" id="A0A521F9H4"/>
<dbReference type="EMBL" id="FXTK01000019">
    <property type="protein sequence ID" value="SMO92776.1"/>
    <property type="molecule type" value="Genomic_DNA"/>
</dbReference>
<proteinExistence type="predicted"/>
<keyword evidence="1" id="KW-0560">Oxidoreductase</keyword>
<dbReference type="Proteomes" id="UP000319014">
    <property type="component" value="Unassembled WGS sequence"/>
</dbReference>
<dbReference type="GO" id="GO:0016491">
    <property type="term" value="F:oxidoreductase activity"/>
    <property type="evidence" value="ECO:0007669"/>
    <property type="project" value="UniProtKB-KW"/>
</dbReference>
<dbReference type="InterPro" id="IPR006076">
    <property type="entry name" value="FAD-dep_OxRdtase"/>
</dbReference>
<dbReference type="Pfam" id="PF01266">
    <property type="entry name" value="DAO"/>
    <property type="match status" value="1"/>
</dbReference>
<dbReference type="SUPFAM" id="SSF51905">
    <property type="entry name" value="FAD/NAD(P)-binding domain"/>
    <property type="match status" value="1"/>
</dbReference>
<dbReference type="PANTHER" id="PTHR13847">
    <property type="entry name" value="SARCOSINE DEHYDROGENASE-RELATED"/>
    <property type="match status" value="1"/>
</dbReference>
<sequence length="404" mass="43462">MLDSDLTVDLAIVGGGFTGNAAALEAARRGATVAMFEAKTIGHGGSGRNVGLVNAGLWLPPEQVIEQMGAKAGQRLMGFLADAPARVWALIQNHGIDCEAKRNGTLHLAHSPAGQRDLARRHRQGRAMGWPVALLDASETARRTGSTAFHGALFDPRAGTIQPLSYVMGIARAATAAGAHLHEGSRVSHIRRHQGTWHLTVNGHHVRAANLLLATNAYFDGIEMGFQPRIVAVSYFQIATAPMPQAMRDRILRRGEGCWDTHTVMSSFRTDAAGRFIIGGIGNLEGPGRDIHLGWARRKLKQTFPELADLPFEYDWRGRIAMTSDHIPKLVRFGPDALAAFGYSGRGIGPGTTFGTLAAVALLENDDTVLPVMPVDAHDERLTTLREAYYESGAILTHAVAARG</sequence>
<evidence type="ECO:0000313" key="3">
    <source>
        <dbReference type="EMBL" id="SMO92776.1"/>
    </source>
</evidence>
<evidence type="ECO:0000256" key="1">
    <source>
        <dbReference type="ARBA" id="ARBA00023002"/>
    </source>
</evidence>